<proteinExistence type="predicted"/>
<comment type="caution">
    <text evidence="2">The sequence shown here is derived from an EMBL/GenBank/DDBJ whole genome shotgun (WGS) entry which is preliminary data.</text>
</comment>
<name>A0A9W9ZAV5_9CNID</name>
<keyword evidence="3" id="KW-1185">Reference proteome</keyword>
<evidence type="ECO:0000313" key="2">
    <source>
        <dbReference type="EMBL" id="KAJ7377965.1"/>
    </source>
</evidence>
<feature type="region of interest" description="Disordered" evidence="1">
    <location>
        <begin position="302"/>
        <end position="328"/>
    </location>
</feature>
<reference evidence="2" key="1">
    <citation type="submission" date="2023-01" db="EMBL/GenBank/DDBJ databases">
        <title>Genome assembly of the deep-sea coral Lophelia pertusa.</title>
        <authorList>
            <person name="Herrera S."/>
            <person name="Cordes E."/>
        </authorList>
    </citation>
    <scope>NUCLEOTIDE SEQUENCE</scope>
    <source>
        <strain evidence="2">USNM1676648</strain>
        <tissue evidence="2">Polyp</tissue>
    </source>
</reference>
<gene>
    <name evidence="2" type="ORF">OS493_025281</name>
</gene>
<organism evidence="2 3">
    <name type="scientific">Desmophyllum pertusum</name>
    <dbReference type="NCBI Taxonomy" id="174260"/>
    <lineage>
        <taxon>Eukaryota</taxon>
        <taxon>Metazoa</taxon>
        <taxon>Cnidaria</taxon>
        <taxon>Anthozoa</taxon>
        <taxon>Hexacorallia</taxon>
        <taxon>Scleractinia</taxon>
        <taxon>Caryophylliina</taxon>
        <taxon>Caryophylliidae</taxon>
        <taxon>Desmophyllum</taxon>
    </lineage>
</organism>
<feature type="compositionally biased region" description="Basic residues" evidence="1">
    <location>
        <begin position="363"/>
        <end position="376"/>
    </location>
</feature>
<evidence type="ECO:0000256" key="1">
    <source>
        <dbReference type="SAM" id="MobiDB-lite"/>
    </source>
</evidence>
<feature type="region of interest" description="Disordered" evidence="1">
    <location>
        <begin position="1"/>
        <end position="34"/>
    </location>
</feature>
<feature type="compositionally biased region" description="Basic and acidic residues" evidence="1">
    <location>
        <begin position="352"/>
        <end position="362"/>
    </location>
</feature>
<protein>
    <submittedName>
        <fullName evidence="2">Uncharacterized protein</fullName>
    </submittedName>
</protein>
<feature type="compositionally biased region" description="Polar residues" evidence="1">
    <location>
        <begin position="308"/>
        <end position="326"/>
    </location>
</feature>
<accession>A0A9W9ZAV5</accession>
<sequence>MVGRSKVPGASDKRKVKKHHRQERLKDKRKVKRQTLVEPILANEDPSSVEDFLEGDMPQDYKRQMILTPALQTLQQLQPMQPMLTQQALQPQQLQLNQLQLQQQLLQEQPFARQSLGMQPADVEQQIGMQPVSMQGMQGMQTVGMQGMQPAGIQQQVGMAGTQQLGHFLPLDSTALRYMIPSLVTPLGNLGSSLAGRSSSAVSQRMVSPMAPSWMSPSLASSNLMSPFISNAFSRPRNGLNSFQTLSSRGLLQDRSLFRNPLRLGYPSYTRRPLHRPQYRRRLHNYREDEDLDGIQPEVMGREGITQGGSYSTQEVPSSEGETLLNTPVGFGPITVEAKTAEGLRAAQAAGELKRYNIDKPTGRKHKRKPKQNSST</sequence>
<dbReference type="AlphaFoldDB" id="A0A9W9ZAV5"/>
<dbReference type="OrthoDB" id="5986911at2759"/>
<dbReference type="EMBL" id="MU826370">
    <property type="protein sequence ID" value="KAJ7377965.1"/>
    <property type="molecule type" value="Genomic_DNA"/>
</dbReference>
<dbReference type="Proteomes" id="UP001163046">
    <property type="component" value="Unassembled WGS sequence"/>
</dbReference>
<feature type="region of interest" description="Disordered" evidence="1">
    <location>
        <begin position="351"/>
        <end position="376"/>
    </location>
</feature>
<feature type="compositionally biased region" description="Basic residues" evidence="1">
    <location>
        <begin position="14"/>
        <end position="33"/>
    </location>
</feature>
<evidence type="ECO:0000313" key="3">
    <source>
        <dbReference type="Proteomes" id="UP001163046"/>
    </source>
</evidence>